<protein>
    <submittedName>
        <fullName evidence="1">Uncharacterized protein</fullName>
    </submittedName>
</protein>
<accession>A0A699YZA5</accession>
<dbReference type="AlphaFoldDB" id="A0A699YZA5"/>
<name>A0A699YZA5_HAELA</name>
<evidence type="ECO:0000313" key="1">
    <source>
        <dbReference type="EMBL" id="GFH12748.1"/>
    </source>
</evidence>
<gene>
    <name evidence="1" type="ORF">HaLaN_08492</name>
</gene>
<keyword evidence="2" id="KW-1185">Reference proteome</keyword>
<evidence type="ECO:0000313" key="2">
    <source>
        <dbReference type="Proteomes" id="UP000485058"/>
    </source>
</evidence>
<comment type="caution">
    <text evidence="1">The sequence shown here is derived from an EMBL/GenBank/DDBJ whole genome shotgun (WGS) entry which is preliminary data.</text>
</comment>
<organism evidence="1 2">
    <name type="scientific">Haematococcus lacustris</name>
    <name type="common">Green alga</name>
    <name type="synonym">Haematococcus pluvialis</name>
    <dbReference type="NCBI Taxonomy" id="44745"/>
    <lineage>
        <taxon>Eukaryota</taxon>
        <taxon>Viridiplantae</taxon>
        <taxon>Chlorophyta</taxon>
        <taxon>core chlorophytes</taxon>
        <taxon>Chlorophyceae</taxon>
        <taxon>CS clade</taxon>
        <taxon>Chlamydomonadales</taxon>
        <taxon>Haematococcaceae</taxon>
        <taxon>Haematococcus</taxon>
    </lineage>
</organism>
<sequence>MQFYLVDDRLYYSPEAVKEKPVPGANTKDTALMSSGMLSPLQTSAANEGG</sequence>
<proteinExistence type="predicted"/>
<dbReference type="Proteomes" id="UP000485058">
    <property type="component" value="Unassembled WGS sequence"/>
</dbReference>
<reference evidence="1 2" key="1">
    <citation type="submission" date="2020-02" db="EMBL/GenBank/DDBJ databases">
        <title>Draft genome sequence of Haematococcus lacustris strain NIES-144.</title>
        <authorList>
            <person name="Morimoto D."/>
            <person name="Nakagawa S."/>
            <person name="Yoshida T."/>
            <person name="Sawayama S."/>
        </authorList>
    </citation>
    <scope>NUCLEOTIDE SEQUENCE [LARGE SCALE GENOMIC DNA]</scope>
    <source>
        <strain evidence="1 2">NIES-144</strain>
    </source>
</reference>
<dbReference type="EMBL" id="BLLF01000536">
    <property type="protein sequence ID" value="GFH12748.1"/>
    <property type="molecule type" value="Genomic_DNA"/>
</dbReference>